<dbReference type="EMBL" id="JABFTQ010000001">
    <property type="protein sequence ID" value="MCE8045132.1"/>
    <property type="molecule type" value="Genomic_DNA"/>
</dbReference>
<dbReference type="GO" id="GO:0016787">
    <property type="term" value="F:hydrolase activity"/>
    <property type="evidence" value="ECO:0007669"/>
    <property type="project" value="UniProtKB-KW"/>
</dbReference>
<name>A0ABS9AZJ2_9GAMM</name>
<evidence type="ECO:0000313" key="2">
    <source>
        <dbReference type="Proteomes" id="UP001320154"/>
    </source>
</evidence>
<proteinExistence type="predicted"/>
<comment type="caution">
    <text evidence="1">The sequence shown here is derived from an EMBL/GenBank/DDBJ whole genome shotgun (WGS) entry which is preliminary data.</text>
</comment>
<dbReference type="PROSITE" id="PS51273">
    <property type="entry name" value="GATASE_TYPE_1"/>
    <property type="match status" value="1"/>
</dbReference>
<protein>
    <submittedName>
        <fullName evidence="1">C26 family cysteine hydrolase domain-containing family</fullName>
    </submittedName>
</protein>
<reference evidence="1 2" key="1">
    <citation type="journal article" date="2021" name="Front. Microbiol.">
        <title>Aerobic Denitrification and Heterotrophic Sulfur Oxidation in the Genus Halomonas Revealed by Six Novel Species Characterizations and Genome-Based Analysis.</title>
        <authorList>
            <person name="Wang L."/>
            <person name="Shao Z."/>
        </authorList>
    </citation>
    <scope>NUCLEOTIDE SEQUENCE [LARGE SCALE GENOMIC DNA]</scope>
    <source>
        <strain evidence="1 2">MCCC 1A05748</strain>
    </source>
</reference>
<keyword evidence="1" id="KW-0378">Hydrolase</keyword>
<dbReference type="PANTHER" id="PTHR43235:SF1">
    <property type="entry name" value="GLUTAMINE AMIDOTRANSFERASE PB2B2.05-RELATED"/>
    <property type="match status" value="1"/>
</dbReference>
<dbReference type="InterPro" id="IPR044668">
    <property type="entry name" value="PuuD-like"/>
</dbReference>
<dbReference type="Pfam" id="PF07722">
    <property type="entry name" value="Peptidase_C26"/>
    <property type="match status" value="1"/>
</dbReference>
<evidence type="ECO:0000313" key="1">
    <source>
        <dbReference type="EMBL" id="MCE8045132.1"/>
    </source>
</evidence>
<organism evidence="1 2">
    <name type="scientific">Billgrantia desiderata</name>
    <dbReference type="NCBI Taxonomy" id="52021"/>
    <lineage>
        <taxon>Bacteria</taxon>
        <taxon>Pseudomonadati</taxon>
        <taxon>Pseudomonadota</taxon>
        <taxon>Gammaproteobacteria</taxon>
        <taxon>Oceanospirillales</taxon>
        <taxon>Halomonadaceae</taxon>
        <taxon>Billgrantia</taxon>
    </lineage>
</organism>
<dbReference type="InterPro" id="IPR011697">
    <property type="entry name" value="Peptidase_C26"/>
</dbReference>
<dbReference type="SUPFAM" id="SSF52317">
    <property type="entry name" value="Class I glutamine amidotransferase-like"/>
    <property type="match status" value="1"/>
</dbReference>
<sequence length="204" mass="22865">MKRVAISQRRDTYPERNETCDSIDIRIAERLWQWGFLPLPLVSSVSDPMAYLDALCPEAFVLTGGNDIGSMPQRDSLETAALDYAVSHHLPVLGICRGLQMINHYQGGYSRPISGHVATNHLISGPLTQHAPRSVNSFHKYAVYSDTLGKDLRALAWAKDGSIEAISHEAWPWLAIMWHPERDTPTHEIDEELVIQLLQEGCLP</sequence>
<dbReference type="InterPro" id="IPR029062">
    <property type="entry name" value="Class_I_gatase-like"/>
</dbReference>
<dbReference type="Proteomes" id="UP001320154">
    <property type="component" value="Unassembled WGS sequence"/>
</dbReference>
<keyword evidence="2" id="KW-1185">Reference proteome</keyword>
<gene>
    <name evidence="1" type="ORF">HOP60_00125</name>
</gene>
<dbReference type="PANTHER" id="PTHR43235">
    <property type="entry name" value="GLUTAMINE AMIDOTRANSFERASE PB2B2.05-RELATED"/>
    <property type="match status" value="1"/>
</dbReference>
<dbReference type="RefSeq" id="WP_234249661.1">
    <property type="nucleotide sequence ID" value="NZ_JABFTQ010000001.1"/>
</dbReference>
<accession>A0ABS9AZJ2</accession>
<dbReference type="Gene3D" id="3.40.50.880">
    <property type="match status" value="1"/>
</dbReference>